<dbReference type="InterPro" id="IPR024403">
    <property type="entry name" value="DHOase_cat"/>
</dbReference>
<organism evidence="3 4">
    <name type="scientific">Chitiniphilus purpureus</name>
    <dbReference type="NCBI Taxonomy" id="2981137"/>
    <lineage>
        <taxon>Bacteria</taxon>
        <taxon>Pseudomonadati</taxon>
        <taxon>Pseudomonadota</taxon>
        <taxon>Betaproteobacteria</taxon>
        <taxon>Neisseriales</taxon>
        <taxon>Chitinibacteraceae</taxon>
        <taxon>Chitiniphilus</taxon>
    </lineage>
</organism>
<dbReference type="InterPro" id="IPR032466">
    <property type="entry name" value="Metal_Hydrolase"/>
</dbReference>
<sequence length="429" mass="45508">MAIKHIAIRNGRLIDPRAGTDNRADLFLAEGRIVGVGQAPAGFAAEDTLDASGLVVCPGLVDLAARLREPGFEYKATLPTEMAAAVAGGVTSICCPPDTDPPLDEPGLVTMLRQRAKAHDLARLYPLGALTVGLKGREITEMAQLREAGCVAFSQGDVPIADLQVLYRAMQYAATFGFALRLRPEEASLVNDGVAHDGEYAARLGLTGIPVVAETIAIAQIVQLMRATGCRVHLARLSSGEGVALVREAKRQGLPLTCDVGINHIHLADVDIGYFNSQYRFDPPLRSVRDRDALAAGLADGTIDAICSDHSPVDDDGKLVPFAEAERGATGLELLLPLTLSWAGRAGVALPQALAKVTAVPASYLGFEAGLAVGNRADLTLFDPEAVWRVTPETLRSQGKNTPFLGYELKGRVRHTLVKGKRVFDASPA</sequence>
<dbReference type="Pfam" id="PF12890">
    <property type="entry name" value="DHOase"/>
    <property type="match status" value="1"/>
</dbReference>
<dbReference type="InterPro" id="IPR011059">
    <property type="entry name" value="Metal-dep_hydrolase_composite"/>
</dbReference>
<dbReference type="NCBIfam" id="TIGR00857">
    <property type="entry name" value="pyrC_multi"/>
    <property type="match status" value="1"/>
</dbReference>
<dbReference type="NCBIfam" id="NF005791">
    <property type="entry name" value="PRK07627.1"/>
    <property type="match status" value="1"/>
</dbReference>
<evidence type="ECO:0000313" key="4">
    <source>
        <dbReference type="Proteomes" id="UP001061302"/>
    </source>
</evidence>
<keyword evidence="3" id="KW-0378">Hydrolase</keyword>
<dbReference type="Gene3D" id="3.20.20.140">
    <property type="entry name" value="Metal-dependent hydrolases"/>
    <property type="match status" value="1"/>
</dbReference>
<dbReference type="InterPro" id="IPR004722">
    <property type="entry name" value="DHOase"/>
</dbReference>
<evidence type="ECO:0000256" key="1">
    <source>
        <dbReference type="ARBA" id="ARBA00022975"/>
    </source>
</evidence>
<dbReference type="InterPro" id="IPR050138">
    <property type="entry name" value="DHOase/Allantoinase_Hydrolase"/>
</dbReference>
<keyword evidence="1" id="KW-0665">Pyrimidine biosynthesis</keyword>
<dbReference type="SUPFAM" id="SSF51556">
    <property type="entry name" value="Metallo-dependent hydrolases"/>
    <property type="match status" value="1"/>
</dbReference>
<dbReference type="EC" id="3.5.2.3" evidence="3"/>
<name>A0ABY6DPK5_9NEIS</name>
<gene>
    <name evidence="3" type="ORF">N8I74_04660</name>
</gene>
<dbReference type="PANTHER" id="PTHR43668">
    <property type="entry name" value="ALLANTOINASE"/>
    <property type="match status" value="1"/>
</dbReference>
<evidence type="ECO:0000259" key="2">
    <source>
        <dbReference type="Pfam" id="PF12890"/>
    </source>
</evidence>
<accession>A0ABY6DPK5</accession>
<keyword evidence="4" id="KW-1185">Reference proteome</keyword>
<dbReference type="Proteomes" id="UP001061302">
    <property type="component" value="Chromosome"/>
</dbReference>
<dbReference type="EMBL" id="CP106753">
    <property type="protein sequence ID" value="UXY16315.1"/>
    <property type="molecule type" value="Genomic_DNA"/>
</dbReference>
<dbReference type="Gene3D" id="2.30.40.10">
    <property type="entry name" value="Urease, subunit C, domain 1"/>
    <property type="match status" value="1"/>
</dbReference>
<proteinExistence type="predicted"/>
<reference evidence="3" key="1">
    <citation type="submission" date="2022-10" db="EMBL/GenBank/DDBJ databases">
        <title>Chitiniphilus purpureus sp. nov., a novel chitin-degrading bacterium isolated from crawfish pond sediment.</title>
        <authorList>
            <person name="Li K."/>
        </authorList>
    </citation>
    <scope>NUCLEOTIDE SEQUENCE</scope>
    <source>
        <strain evidence="3">CD1</strain>
    </source>
</reference>
<feature type="domain" description="Dihydroorotase catalytic" evidence="2">
    <location>
        <begin position="54"/>
        <end position="241"/>
    </location>
</feature>
<dbReference type="GO" id="GO:0004151">
    <property type="term" value="F:dihydroorotase activity"/>
    <property type="evidence" value="ECO:0007669"/>
    <property type="project" value="UniProtKB-EC"/>
</dbReference>
<dbReference type="PANTHER" id="PTHR43668:SF2">
    <property type="entry name" value="ALLANTOINASE"/>
    <property type="match status" value="1"/>
</dbReference>
<dbReference type="SUPFAM" id="SSF51338">
    <property type="entry name" value="Composite domain of metallo-dependent hydrolases"/>
    <property type="match status" value="1"/>
</dbReference>
<dbReference type="RefSeq" id="WP_263125771.1">
    <property type="nucleotide sequence ID" value="NZ_CP106753.1"/>
</dbReference>
<dbReference type="CDD" id="cd01317">
    <property type="entry name" value="DHOase_IIa"/>
    <property type="match status" value="1"/>
</dbReference>
<protein>
    <submittedName>
        <fullName evidence="3">Dihydroorotase</fullName>
        <ecNumber evidence="3">3.5.2.3</ecNumber>
    </submittedName>
</protein>
<evidence type="ECO:0000313" key="3">
    <source>
        <dbReference type="EMBL" id="UXY16315.1"/>
    </source>
</evidence>